<dbReference type="EMBL" id="CP051151">
    <property type="protein sequence ID" value="QLY40621.1"/>
    <property type="molecule type" value="Genomic_DNA"/>
</dbReference>
<proteinExistence type="predicted"/>
<dbReference type="GO" id="GO:0003700">
    <property type="term" value="F:DNA-binding transcription factor activity"/>
    <property type="evidence" value="ECO:0007669"/>
    <property type="project" value="InterPro"/>
</dbReference>
<keyword evidence="5" id="KW-1185">Reference proteome</keyword>
<dbReference type="AlphaFoldDB" id="A0A7L6N4X9"/>
<dbReference type="Pfam" id="PF08220">
    <property type="entry name" value="HTH_DeoR"/>
    <property type="match status" value="1"/>
</dbReference>
<dbReference type="InterPro" id="IPR014036">
    <property type="entry name" value="DeoR-like_C"/>
</dbReference>
<dbReference type="PROSITE" id="PS51000">
    <property type="entry name" value="HTH_DEOR_2"/>
    <property type="match status" value="1"/>
</dbReference>
<evidence type="ECO:0000313" key="5">
    <source>
        <dbReference type="Proteomes" id="UP000512167"/>
    </source>
</evidence>
<name>A0A7L6N4X9_9MOLU</name>
<organism evidence="4 5">
    <name type="scientific">Hujiaoplasma nucleasis</name>
    <dbReference type="NCBI Taxonomy" id="2725268"/>
    <lineage>
        <taxon>Bacteria</taxon>
        <taxon>Bacillati</taxon>
        <taxon>Mycoplasmatota</taxon>
        <taxon>Mollicutes</taxon>
        <taxon>Candidatus Izemoplasmatales</taxon>
        <taxon>Hujiaoplasmataceae</taxon>
        <taxon>Hujiaoplasma</taxon>
    </lineage>
</organism>
<keyword evidence="2" id="KW-0804">Transcription</keyword>
<sequence>MLPYERKKVIEEFLEKNGETTIDDICDITKDVSVSTIRRDLKTLENEGVISVYYGGIVKLNQYSTEQKIESKRLTNIEAKKSIAKYAASLVKPDETIFLDSGSTVAEMIHHLDRSVKVITTSLDIVMNNKNNLEIHLLGGKVSDVRNSVYGITTIDQVSDFIFEKAFLGANGIGEKHGITTPSTEESMLKKKIIQNSSKVYFLIDSSKIGNYSNCKISKIDENYVIMESKNQLTEIYKNILCPED</sequence>
<reference evidence="4 5" key="1">
    <citation type="submission" date="2020-04" db="EMBL/GenBank/DDBJ databases">
        <authorList>
            <person name="Zheng R.K."/>
            <person name="Sun C.M."/>
        </authorList>
    </citation>
    <scope>NUCLEOTIDE SEQUENCE [LARGE SCALE GENOMIC DNA]</scope>
    <source>
        <strain evidence="5">zrk29</strain>
    </source>
</reference>
<dbReference type="PANTHER" id="PTHR30363">
    <property type="entry name" value="HTH-TYPE TRANSCRIPTIONAL REGULATOR SRLR-RELATED"/>
    <property type="match status" value="1"/>
</dbReference>
<dbReference type="Gene3D" id="1.10.10.10">
    <property type="entry name" value="Winged helix-like DNA-binding domain superfamily/Winged helix DNA-binding domain"/>
    <property type="match status" value="1"/>
</dbReference>
<dbReference type="InterPro" id="IPR036390">
    <property type="entry name" value="WH_DNA-bd_sf"/>
</dbReference>
<dbReference type="RefSeq" id="WP_312031467.1">
    <property type="nucleotide sequence ID" value="NZ_CP051151.1"/>
</dbReference>
<dbReference type="InterPro" id="IPR036388">
    <property type="entry name" value="WH-like_DNA-bd_sf"/>
</dbReference>
<keyword evidence="1" id="KW-0805">Transcription regulation</keyword>
<dbReference type="Pfam" id="PF00455">
    <property type="entry name" value="DeoRC"/>
    <property type="match status" value="1"/>
</dbReference>
<dbReference type="SUPFAM" id="SSF46785">
    <property type="entry name" value="Winged helix' DNA-binding domain"/>
    <property type="match status" value="1"/>
</dbReference>
<dbReference type="SMART" id="SM01134">
    <property type="entry name" value="DeoRC"/>
    <property type="match status" value="1"/>
</dbReference>
<gene>
    <name evidence="4" type="ORF">HF295_07095</name>
</gene>
<dbReference type="InterPro" id="IPR037171">
    <property type="entry name" value="NagB/RpiA_transferase-like"/>
</dbReference>
<dbReference type="SUPFAM" id="SSF100950">
    <property type="entry name" value="NagB/RpiA/CoA transferase-like"/>
    <property type="match status" value="1"/>
</dbReference>
<evidence type="ECO:0000313" key="4">
    <source>
        <dbReference type="EMBL" id="QLY40621.1"/>
    </source>
</evidence>
<dbReference type="Proteomes" id="UP000512167">
    <property type="component" value="Chromosome"/>
</dbReference>
<dbReference type="Gene3D" id="3.40.50.1360">
    <property type="match status" value="1"/>
</dbReference>
<dbReference type="InterPro" id="IPR001034">
    <property type="entry name" value="DeoR_HTH"/>
</dbReference>
<dbReference type="InterPro" id="IPR050313">
    <property type="entry name" value="Carb_Metab_HTH_regulators"/>
</dbReference>
<dbReference type="KEGG" id="tbk:HF295_07095"/>
<dbReference type="SMART" id="SM00420">
    <property type="entry name" value="HTH_DEOR"/>
    <property type="match status" value="1"/>
</dbReference>
<feature type="domain" description="HTH deoR-type" evidence="3">
    <location>
        <begin position="3"/>
        <end position="59"/>
    </location>
</feature>
<evidence type="ECO:0000256" key="2">
    <source>
        <dbReference type="ARBA" id="ARBA00023163"/>
    </source>
</evidence>
<evidence type="ECO:0000259" key="3">
    <source>
        <dbReference type="PROSITE" id="PS51000"/>
    </source>
</evidence>
<evidence type="ECO:0000256" key="1">
    <source>
        <dbReference type="ARBA" id="ARBA00023015"/>
    </source>
</evidence>
<accession>A0A7L6N4X9</accession>
<dbReference type="PANTHER" id="PTHR30363:SF51">
    <property type="entry name" value="HTH-TYPE TRANSCRIPTIONAL REPRESSOR GLCR"/>
    <property type="match status" value="1"/>
</dbReference>
<protein>
    <submittedName>
        <fullName evidence="4">DeoR/GlpR transcriptional regulator</fullName>
    </submittedName>
</protein>